<gene>
    <name evidence="1" type="ORF">SAMN04487818_103104</name>
</gene>
<organism evidence="1 2">
    <name type="scientific">Actinokineospora terrae</name>
    <dbReference type="NCBI Taxonomy" id="155974"/>
    <lineage>
        <taxon>Bacteria</taxon>
        <taxon>Bacillati</taxon>
        <taxon>Actinomycetota</taxon>
        <taxon>Actinomycetes</taxon>
        <taxon>Pseudonocardiales</taxon>
        <taxon>Pseudonocardiaceae</taxon>
        <taxon>Actinokineospora</taxon>
    </lineage>
</organism>
<protein>
    <submittedName>
        <fullName evidence="1">Uncharacterized protein</fullName>
    </submittedName>
</protein>
<evidence type="ECO:0000313" key="2">
    <source>
        <dbReference type="Proteomes" id="UP000199051"/>
    </source>
</evidence>
<keyword evidence="2" id="KW-1185">Reference proteome</keyword>
<dbReference type="Proteomes" id="UP000199051">
    <property type="component" value="Unassembled WGS sequence"/>
</dbReference>
<proteinExistence type="predicted"/>
<reference evidence="2" key="1">
    <citation type="submission" date="2016-10" db="EMBL/GenBank/DDBJ databases">
        <authorList>
            <person name="Varghese N."/>
            <person name="Submissions S."/>
        </authorList>
    </citation>
    <scope>NUCLEOTIDE SEQUENCE [LARGE SCALE GENOMIC DNA]</scope>
    <source>
        <strain evidence="2">DSM 44260</strain>
    </source>
</reference>
<name>A0A1H9NSL4_9PSEU</name>
<dbReference type="STRING" id="155974.SAMN04487818_103104"/>
<dbReference type="EMBL" id="FOGI01000003">
    <property type="protein sequence ID" value="SER38757.1"/>
    <property type="molecule type" value="Genomic_DNA"/>
</dbReference>
<evidence type="ECO:0000313" key="1">
    <source>
        <dbReference type="EMBL" id="SER38757.1"/>
    </source>
</evidence>
<accession>A0A1H9NSL4</accession>
<dbReference type="AlphaFoldDB" id="A0A1H9NSL4"/>
<sequence>MVSAATGTPPPVVAHNALVTIREGASPHGLVVRVRHRRNPYDYMLDDAALADVLFSAGLRRAESVWDGHQAGRYPRSSMAFVVLDPTAPRWERDEEAVLAALTLGDEALPFLPNAAAKASGHRHTGHNHGEAALVDQHLLGSGHFRYGHSANVRGLIIGASAQTADQDLYEAAALATDLVNALLEHHRTWENQVGPGRWIGEPHPRYQAMVDFFTE</sequence>